<sequence>MLTNFRSLFLEGFLSSRIGRCGFKEWEQKCSMKVICQSGQYYNGILPRATSDAYLGCDRDAVKRTMLEHEALFRSQVRELHRLYIKQRELMNDIKRSEHRHHMPIDISFSSSPLASQSTPEGTRKWHLPSFPLANSSSGRPSAPCIEDVKSSLSSLKENNRSGLLPSQNGTSSKDCEVLESRPSKFRRKTFDLQLPADEYADSEEGEVFHDEKVHPMLGCHSNGNKKCETQSCVNPGEKSGGQSATLRSDSSLWNKCGLADLNEPIQVEEANGSNFFDLPSARDSSNGETQGPVPSYTKQEIFPCSSNEGGHATNRNSYIENGNRREAFPNIFKAGRSKESEKPFNHGQMEKFHISSNPMQVPLNKFHELPVFYLNDKSKLHQELDWPVNDLQFSKRGYEMSNAGDPGYRLASQTSCTYPIAPSDMGKSWAQSGSSWEKPNGNSSQKSTLFHTQPSLKSSAGVHKSFTSSSSQNNGVFGDRWNLSSGSRSNPGSGCETPYRNGFYLGPTSGSKGTIRHDHVTNYYNGSGCVGTNSPRDINLNVVLSKTLSNEAGQQLNYRTREAEQKNEDDHNVLPWSRAVPARKNETIDSRRFSMTGELSFVLSPKNQFSDRNGTENGSKVICYPNIESNSRCSNIEPRRLEHGECQSNKKLLGFPIFEGPHVSKNESFSLTSPSVPFPNPSENDVEDNQKTRVFDINLPSDPSVFESDNVTTGSLTVRNGNDAKISTVRVNIDLNSCVDDEEASMTPLPLASSSAKKKVVIDIDLEAPAMPETEDDIDADGQRSQSPQHKAVDIQDDLMAVAADAIVAISSCGPSCHLDDNVSNVLEDSSSDLLNWFAEIVSTRGDDVQVTSDTVLRAKDDKNNEETSLRGIDYFEYMTLRLAEVGEEDYMPKPLLPESMEIEAPGTNLLQNRPRKGQTRRGRQRRDFQKDILPGLSSLSRHEVTEDLQTFGGLMRATGHSWHCGVTRRNSTRNGCGRGRRRSVISPPPPVHSACNQLIQQLSNIEMGLEDGSLTGWGKTTRRPRRQRCPAEMGLLVSPASIFPPLSAPSEEISEKKFSGTHRGE</sequence>
<dbReference type="Pfam" id="PF05904">
    <property type="entry name" value="DUF863"/>
    <property type="match status" value="1"/>
</dbReference>
<feature type="compositionally biased region" description="Polar residues" evidence="1">
    <location>
        <begin position="430"/>
        <end position="455"/>
    </location>
</feature>
<feature type="region of interest" description="Disordered" evidence="1">
    <location>
        <begin position="429"/>
        <end position="455"/>
    </location>
</feature>
<dbReference type="EMBL" id="JAGKQH010000018">
    <property type="protein sequence ID" value="KAG6574055.1"/>
    <property type="molecule type" value="Genomic_DNA"/>
</dbReference>
<dbReference type="InterPro" id="IPR008581">
    <property type="entry name" value="DUF863_pln"/>
</dbReference>
<organism evidence="2 3">
    <name type="scientific">Cucurbita argyrosperma subsp. sororia</name>
    <dbReference type="NCBI Taxonomy" id="37648"/>
    <lineage>
        <taxon>Eukaryota</taxon>
        <taxon>Viridiplantae</taxon>
        <taxon>Streptophyta</taxon>
        <taxon>Embryophyta</taxon>
        <taxon>Tracheophyta</taxon>
        <taxon>Spermatophyta</taxon>
        <taxon>Magnoliopsida</taxon>
        <taxon>eudicotyledons</taxon>
        <taxon>Gunneridae</taxon>
        <taxon>Pentapetalae</taxon>
        <taxon>rosids</taxon>
        <taxon>fabids</taxon>
        <taxon>Cucurbitales</taxon>
        <taxon>Cucurbitaceae</taxon>
        <taxon>Cucurbiteae</taxon>
        <taxon>Cucurbita</taxon>
    </lineage>
</organism>
<dbReference type="AlphaFoldDB" id="A0AAV6M295"/>
<name>A0AAV6M295_9ROSI</name>
<feature type="compositionally biased region" description="Basic and acidic residues" evidence="1">
    <location>
        <begin position="1055"/>
        <end position="1067"/>
    </location>
</feature>
<feature type="compositionally biased region" description="Basic residues" evidence="1">
    <location>
        <begin position="915"/>
        <end position="926"/>
    </location>
</feature>
<protein>
    <submittedName>
        <fullName evidence="2">Uncharacterized protein</fullName>
    </submittedName>
</protein>
<dbReference type="Proteomes" id="UP000685013">
    <property type="component" value="Chromosome 18"/>
</dbReference>
<feature type="region of interest" description="Disordered" evidence="1">
    <location>
        <begin position="974"/>
        <end position="993"/>
    </location>
</feature>
<evidence type="ECO:0000256" key="1">
    <source>
        <dbReference type="SAM" id="MobiDB-lite"/>
    </source>
</evidence>
<feature type="region of interest" description="Disordered" evidence="1">
    <location>
        <begin position="1045"/>
        <end position="1067"/>
    </location>
</feature>
<comment type="caution">
    <text evidence="2">The sequence shown here is derived from an EMBL/GenBank/DDBJ whole genome shotgun (WGS) entry which is preliminary data.</text>
</comment>
<evidence type="ECO:0000313" key="3">
    <source>
        <dbReference type="Proteomes" id="UP000685013"/>
    </source>
</evidence>
<gene>
    <name evidence="2" type="ORF">SDJN03_27942</name>
</gene>
<dbReference type="PANTHER" id="PTHR33167">
    <property type="entry name" value="TRANSCRIPTION FACTOR, PUTATIVE (DUF863)-RELATED"/>
    <property type="match status" value="1"/>
</dbReference>
<proteinExistence type="predicted"/>
<keyword evidence="3" id="KW-1185">Reference proteome</keyword>
<dbReference type="PANTHER" id="PTHR33167:SF4">
    <property type="entry name" value="TRANSCRIPTION FACTOR, PUTATIVE (DUF863)-RELATED"/>
    <property type="match status" value="1"/>
</dbReference>
<reference evidence="2 3" key="1">
    <citation type="journal article" date="2021" name="Hortic Res">
        <title>The domestication of Cucurbita argyrosperma as revealed by the genome of its wild relative.</title>
        <authorList>
            <person name="Barrera-Redondo J."/>
            <person name="Sanchez-de la Vega G."/>
            <person name="Aguirre-Liguori J.A."/>
            <person name="Castellanos-Morales G."/>
            <person name="Gutierrez-Guerrero Y.T."/>
            <person name="Aguirre-Dugua X."/>
            <person name="Aguirre-Planter E."/>
            <person name="Tenaillon M.I."/>
            <person name="Lira-Saade R."/>
            <person name="Eguiarte L.E."/>
        </authorList>
    </citation>
    <scope>NUCLEOTIDE SEQUENCE [LARGE SCALE GENOMIC DNA]</scope>
    <source>
        <strain evidence="2">JBR-2021</strain>
    </source>
</reference>
<feature type="non-terminal residue" evidence="2">
    <location>
        <position position="1"/>
    </location>
</feature>
<feature type="region of interest" description="Disordered" evidence="1">
    <location>
        <begin position="906"/>
        <end position="928"/>
    </location>
</feature>
<feature type="region of interest" description="Disordered" evidence="1">
    <location>
        <begin position="157"/>
        <end position="179"/>
    </location>
</feature>
<evidence type="ECO:0000313" key="2">
    <source>
        <dbReference type="EMBL" id="KAG6574055.1"/>
    </source>
</evidence>
<accession>A0AAV6M295</accession>
<feature type="compositionally biased region" description="Polar residues" evidence="1">
    <location>
        <begin position="157"/>
        <end position="173"/>
    </location>
</feature>